<dbReference type="CDD" id="cd06257">
    <property type="entry name" value="DnaJ"/>
    <property type="match status" value="1"/>
</dbReference>
<dbReference type="InterPro" id="IPR052763">
    <property type="entry name" value="DnaJ_C4"/>
</dbReference>
<dbReference type="InterPro" id="IPR001623">
    <property type="entry name" value="DnaJ_domain"/>
</dbReference>
<feature type="compositionally biased region" description="Basic and acidic residues" evidence="1">
    <location>
        <begin position="74"/>
        <end position="87"/>
    </location>
</feature>
<dbReference type="SMART" id="SM00271">
    <property type="entry name" value="DnaJ"/>
    <property type="match status" value="1"/>
</dbReference>
<organism evidence="3">
    <name type="scientific">marine metagenome</name>
    <dbReference type="NCBI Taxonomy" id="408172"/>
    <lineage>
        <taxon>unclassified sequences</taxon>
        <taxon>metagenomes</taxon>
        <taxon>ecological metagenomes</taxon>
    </lineage>
</organism>
<dbReference type="EMBL" id="UINC01000066">
    <property type="protein sequence ID" value="SUZ48418.1"/>
    <property type="molecule type" value="Genomic_DNA"/>
</dbReference>
<dbReference type="PRINTS" id="PR00625">
    <property type="entry name" value="JDOMAIN"/>
</dbReference>
<reference evidence="3" key="1">
    <citation type="submission" date="2018-05" db="EMBL/GenBank/DDBJ databases">
        <authorList>
            <person name="Lanie J.A."/>
            <person name="Ng W.-L."/>
            <person name="Kazmierczak K.M."/>
            <person name="Andrzejewski T.M."/>
            <person name="Davidsen T.M."/>
            <person name="Wayne K.J."/>
            <person name="Tettelin H."/>
            <person name="Glass J.I."/>
            <person name="Rusch D."/>
            <person name="Podicherti R."/>
            <person name="Tsui H.-C.T."/>
            <person name="Winkler M.E."/>
        </authorList>
    </citation>
    <scope>NUCLEOTIDE SEQUENCE</scope>
</reference>
<feature type="domain" description="J" evidence="2">
    <location>
        <begin position="3"/>
        <end position="73"/>
    </location>
</feature>
<feature type="compositionally biased region" description="Low complexity" evidence="1">
    <location>
        <begin position="88"/>
        <end position="103"/>
    </location>
</feature>
<dbReference type="SUPFAM" id="SSF46565">
    <property type="entry name" value="Chaperone J-domain"/>
    <property type="match status" value="1"/>
</dbReference>
<proteinExistence type="predicted"/>
<name>A0A381N435_9ZZZZ</name>
<gene>
    <name evidence="3" type="ORF">METZ01_LOCUS1272</name>
</gene>
<dbReference type="PANTHER" id="PTHR44825:SF1">
    <property type="entry name" value="DNAJ HOMOLOG SUBFAMILY C MEMBER 4"/>
    <property type="match status" value="1"/>
</dbReference>
<evidence type="ECO:0000259" key="2">
    <source>
        <dbReference type="PROSITE" id="PS50076"/>
    </source>
</evidence>
<feature type="region of interest" description="Disordered" evidence="1">
    <location>
        <begin position="74"/>
        <end position="103"/>
    </location>
</feature>
<evidence type="ECO:0000256" key="1">
    <source>
        <dbReference type="SAM" id="MobiDB-lite"/>
    </source>
</evidence>
<dbReference type="Pfam" id="PF00226">
    <property type="entry name" value="DnaJ"/>
    <property type="match status" value="1"/>
</dbReference>
<sequence length="238" mass="27940">MDNYYTLLEVPQNADISVIRSAFRRKAKSCHPDLFQHVNEEERKRQQKIFVRLSQAYKTLADPEKRLIFDIQLEKPATKARQPHDQKNQTSSSSSSNKSNFKQKSGYYYSSQQATSMEPEETIEDLLREVEELLGQFGLNFRDPLEMLVEWALQIFQDMSETFSDETENRNTNKRPGDKSQKNTCTHNDPAEKIEAELQRLKDRRSRTVPRNSPYVGSNIKDTEIEQELRSIKKKYRL</sequence>
<dbReference type="PROSITE" id="PS50076">
    <property type="entry name" value="DNAJ_2"/>
    <property type="match status" value="1"/>
</dbReference>
<protein>
    <recommendedName>
        <fullName evidence="2">J domain-containing protein</fullName>
    </recommendedName>
</protein>
<dbReference type="InterPro" id="IPR036869">
    <property type="entry name" value="J_dom_sf"/>
</dbReference>
<feature type="compositionally biased region" description="Basic and acidic residues" evidence="1">
    <location>
        <begin position="167"/>
        <end position="181"/>
    </location>
</feature>
<dbReference type="AlphaFoldDB" id="A0A381N435"/>
<dbReference type="PANTHER" id="PTHR44825">
    <property type="match status" value="1"/>
</dbReference>
<evidence type="ECO:0000313" key="3">
    <source>
        <dbReference type="EMBL" id="SUZ48418.1"/>
    </source>
</evidence>
<dbReference type="Gene3D" id="1.10.287.110">
    <property type="entry name" value="DnaJ domain"/>
    <property type="match status" value="1"/>
</dbReference>
<accession>A0A381N435</accession>
<feature type="region of interest" description="Disordered" evidence="1">
    <location>
        <begin position="163"/>
        <end position="191"/>
    </location>
</feature>